<keyword evidence="2" id="KW-0813">Transport</keyword>
<dbReference type="PATRIC" id="fig|1261127.3.peg.267"/>
<dbReference type="Gene3D" id="3.40.35.10">
    <property type="entry name" value="Phosphotransferase system, sorbose subfamily IIB component"/>
    <property type="match status" value="1"/>
</dbReference>
<dbReference type="EMBL" id="CP011132">
    <property type="protein sequence ID" value="AKE57878.1"/>
    <property type="molecule type" value="Genomic_DNA"/>
</dbReference>
<dbReference type="AlphaFoldDB" id="A0A0F6RE19"/>
<proteinExistence type="predicted"/>
<evidence type="ECO:0000256" key="7">
    <source>
        <dbReference type="ARBA" id="ARBA00022777"/>
    </source>
</evidence>
<dbReference type="GO" id="GO:0005737">
    <property type="term" value="C:cytoplasm"/>
    <property type="evidence" value="ECO:0007669"/>
    <property type="project" value="UniProtKB-SubCell"/>
</dbReference>
<dbReference type="GO" id="GO:0009401">
    <property type="term" value="P:phosphoenolpyruvate-dependent sugar phosphotransferase system"/>
    <property type="evidence" value="ECO:0007669"/>
    <property type="project" value="UniProtKB-KW"/>
</dbReference>
<dbReference type="InterPro" id="IPR004720">
    <property type="entry name" value="PTS_IIB_sorbose-sp"/>
</dbReference>
<dbReference type="RefSeq" id="WP_046475985.1">
    <property type="nucleotide sequence ID" value="NZ_CP011132.1"/>
</dbReference>
<keyword evidence="5" id="KW-0808">Transferase</keyword>
<dbReference type="SUPFAM" id="SSF52728">
    <property type="entry name" value="PTS IIb component"/>
    <property type="match status" value="1"/>
</dbReference>
<dbReference type="OrthoDB" id="7065728at2"/>
<dbReference type="GO" id="GO:0016301">
    <property type="term" value="F:kinase activity"/>
    <property type="evidence" value="ECO:0007669"/>
    <property type="project" value="UniProtKB-KW"/>
</dbReference>
<feature type="domain" description="PTS EIIB type-4" evidence="8">
    <location>
        <begin position="1"/>
        <end position="163"/>
    </location>
</feature>
<evidence type="ECO:0000256" key="3">
    <source>
        <dbReference type="ARBA" id="ARBA00022490"/>
    </source>
</evidence>
<accession>A0A0F6RE19</accession>
<dbReference type="Pfam" id="PF03830">
    <property type="entry name" value="PTSIIB_sorb"/>
    <property type="match status" value="1"/>
</dbReference>
<dbReference type="InterPro" id="IPR036667">
    <property type="entry name" value="PTS_IIB_sorbose-sp_sf"/>
</dbReference>
<evidence type="ECO:0000259" key="8">
    <source>
        <dbReference type="PROSITE" id="PS51101"/>
    </source>
</evidence>
<dbReference type="Proteomes" id="UP000034085">
    <property type="component" value="Chromosome"/>
</dbReference>
<keyword evidence="7" id="KW-0418">Kinase</keyword>
<evidence type="ECO:0000313" key="9">
    <source>
        <dbReference type="EMBL" id="AKE57878.1"/>
    </source>
</evidence>
<keyword evidence="4 9" id="KW-0762">Sugar transport</keyword>
<gene>
    <name evidence="9" type="ORF">F384_01320</name>
</gene>
<dbReference type="CDD" id="cd00001">
    <property type="entry name" value="PTS_IIB_man"/>
    <property type="match status" value="1"/>
</dbReference>
<keyword evidence="3" id="KW-0963">Cytoplasm</keyword>
<reference evidence="9 10" key="1">
    <citation type="journal article" date="2013" name="Appl. Microbiol. Biotechnol.">
        <title>Glycerol assimilation and production of 1,3-propanediol by Citrobacter amalonaticus Y19.</title>
        <authorList>
            <person name="Ainala S.K."/>
            <person name="Ashok S."/>
            <person name="Ko Y."/>
            <person name="Park S."/>
        </authorList>
    </citation>
    <scope>NUCLEOTIDE SEQUENCE [LARGE SCALE GENOMIC DNA]</scope>
    <source>
        <strain evidence="9 10">Y19</strain>
    </source>
</reference>
<dbReference type="HOGENOM" id="CLU_116175_3_0_6"/>
<evidence type="ECO:0000256" key="1">
    <source>
        <dbReference type="ARBA" id="ARBA00004496"/>
    </source>
</evidence>
<evidence type="ECO:0000256" key="5">
    <source>
        <dbReference type="ARBA" id="ARBA00022679"/>
    </source>
</evidence>
<keyword evidence="6" id="KW-0598">Phosphotransferase system</keyword>
<evidence type="ECO:0000313" key="10">
    <source>
        <dbReference type="Proteomes" id="UP000034085"/>
    </source>
</evidence>
<name>A0A0F6RE19_CITAM</name>
<dbReference type="KEGG" id="cama:F384_01320"/>
<dbReference type="PROSITE" id="PS51101">
    <property type="entry name" value="PTS_EIIB_TYPE_4"/>
    <property type="match status" value="1"/>
</dbReference>
<dbReference type="GO" id="GO:0008982">
    <property type="term" value="F:protein-N(PI)-phosphohistidine-sugar phosphotransferase activity"/>
    <property type="evidence" value="ECO:0007669"/>
    <property type="project" value="InterPro"/>
</dbReference>
<protein>
    <submittedName>
        <fullName evidence="9">PTS sugar transporter subunit IIC</fullName>
    </submittedName>
</protein>
<evidence type="ECO:0000256" key="6">
    <source>
        <dbReference type="ARBA" id="ARBA00022683"/>
    </source>
</evidence>
<evidence type="ECO:0000256" key="2">
    <source>
        <dbReference type="ARBA" id="ARBA00022448"/>
    </source>
</evidence>
<evidence type="ECO:0000256" key="4">
    <source>
        <dbReference type="ARBA" id="ARBA00022597"/>
    </source>
</evidence>
<sequence length="163" mass="17697">MKGIVHIRVDDRLIHGQVATRWVSHFNANRIMVIDDAVAANDVEKMLLRSAAPEGCNTSILSFEKASANILAGNYDGQRVLVLLKTPELALKLVNCGIAVTQLNIGNMSNKDDRRQIKRSVSVNDVEIAAINTLLAKGVAVTAQMTPEESNTSITEFLKADKG</sequence>
<organism evidence="9 10">
    <name type="scientific">Citrobacter amalonaticus Y19</name>
    <dbReference type="NCBI Taxonomy" id="1261127"/>
    <lineage>
        <taxon>Bacteria</taxon>
        <taxon>Pseudomonadati</taxon>
        <taxon>Pseudomonadota</taxon>
        <taxon>Gammaproteobacteria</taxon>
        <taxon>Enterobacterales</taxon>
        <taxon>Enterobacteriaceae</taxon>
        <taxon>Citrobacter</taxon>
    </lineage>
</organism>
<comment type="subcellular location">
    <subcellularLocation>
        <location evidence="1">Cytoplasm</location>
    </subcellularLocation>
</comment>